<dbReference type="AlphaFoldDB" id="A0A0F7BZL1"/>
<proteinExistence type="predicted"/>
<feature type="compositionally biased region" description="Basic residues" evidence="1">
    <location>
        <begin position="26"/>
        <end position="36"/>
    </location>
</feature>
<gene>
    <name evidence="2" type="ORF">EX87_10135</name>
</gene>
<name>A0A0F7BZL1_BRELA</name>
<protein>
    <submittedName>
        <fullName evidence="2">Uncharacterized protein</fullName>
    </submittedName>
</protein>
<reference evidence="2" key="1">
    <citation type="submission" date="2015-03" db="EMBL/GenBank/DDBJ databases">
        <title>MIGS Cultured Bacterial/Archaeal sample from Brevibacillus laterosporus.</title>
        <authorList>
            <person name="Zeng D."/>
            <person name="Zhu L."/>
            <person name="Dong G."/>
            <person name="Ye W."/>
            <person name="Ren D."/>
            <person name="Wu L."/>
            <person name="Xu J."/>
            <person name="Li G."/>
            <person name="Guo L."/>
        </authorList>
    </citation>
    <scope>NUCLEOTIDE SEQUENCE</scope>
    <source>
        <strain evidence="2">B9</strain>
    </source>
</reference>
<dbReference type="EMBL" id="CP011074">
    <property type="protein sequence ID" value="AKF93958.1"/>
    <property type="molecule type" value="Genomic_DNA"/>
</dbReference>
<sequence length="59" mass="7094">MNNTKRKAENEIIDGMRNQKQESRIKKQKSRNHQKKLGSSSRVFSETLIDHWLKKERRA</sequence>
<accession>A0A0F7BZL1</accession>
<evidence type="ECO:0000256" key="1">
    <source>
        <dbReference type="SAM" id="MobiDB-lite"/>
    </source>
</evidence>
<feature type="compositionally biased region" description="Basic and acidic residues" evidence="1">
    <location>
        <begin position="1"/>
        <end position="10"/>
    </location>
</feature>
<feature type="region of interest" description="Disordered" evidence="1">
    <location>
        <begin position="1"/>
        <end position="42"/>
    </location>
</feature>
<evidence type="ECO:0000313" key="2">
    <source>
        <dbReference type="EMBL" id="AKF93958.1"/>
    </source>
</evidence>
<organism evidence="2">
    <name type="scientific">Brevibacillus laterosporus</name>
    <name type="common">Bacillus laterosporus</name>
    <dbReference type="NCBI Taxonomy" id="1465"/>
    <lineage>
        <taxon>Bacteria</taxon>
        <taxon>Bacillati</taxon>
        <taxon>Bacillota</taxon>
        <taxon>Bacilli</taxon>
        <taxon>Bacillales</taxon>
        <taxon>Paenibacillaceae</taxon>
        <taxon>Brevibacillus</taxon>
    </lineage>
</organism>